<dbReference type="Proteomes" id="UP000053800">
    <property type="component" value="Unassembled WGS sequence"/>
</dbReference>
<keyword evidence="2" id="KW-0677">Repeat</keyword>
<dbReference type="EMBL" id="KN848890">
    <property type="protein sequence ID" value="KIR68595.1"/>
    <property type="molecule type" value="Genomic_DNA"/>
</dbReference>
<organism evidence="3 4">
    <name type="scientific">Cryptococcus bacillisporus CA1873</name>
    <dbReference type="NCBI Taxonomy" id="1296111"/>
    <lineage>
        <taxon>Eukaryota</taxon>
        <taxon>Fungi</taxon>
        <taxon>Dikarya</taxon>
        <taxon>Basidiomycota</taxon>
        <taxon>Agaricomycotina</taxon>
        <taxon>Tremellomycetes</taxon>
        <taxon>Tremellales</taxon>
        <taxon>Cryptococcaceae</taxon>
        <taxon>Cryptococcus</taxon>
        <taxon>Cryptococcus gattii species complex</taxon>
    </lineage>
</organism>
<evidence type="ECO:0000313" key="4">
    <source>
        <dbReference type="Proteomes" id="UP000053800"/>
    </source>
</evidence>
<evidence type="ECO:0000313" key="3">
    <source>
        <dbReference type="EMBL" id="KIR68595.1"/>
    </source>
</evidence>
<dbReference type="SUPFAM" id="SSF117281">
    <property type="entry name" value="Kelch motif"/>
    <property type="match status" value="1"/>
</dbReference>
<evidence type="ECO:0000256" key="2">
    <source>
        <dbReference type="ARBA" id="ARBA00022737"/>
    </source>
</evidence>
<dbReference type="InterPro" id="IPR015915">
    <property type="entry name" value="Kelch-typ_b-propeller"/>
</dbReference>
<evidence type="ECO:0000256" key="1">
    <source>
        <dbReference type="ARBA" id="ARBA00022441"/>
    </source>
</evidence>
<keyword evidence="1" id="KW-0880">Kelch repeat</keyword>
<sequence>MLGNNSILVLGGAFISHIASNVEVFPYTKLRRLDLSPNFASDWIEVAIGGDAPQGRRGATATLSHNGDKVILLGGASSDLQTVYDEIWTLDLNTLTWEKILADGTGLITQQIAIGDNQMIIFGGYTETGPADGGVYIYDTVLNSWVTNFSPALGRSPGGMRVHPGPLSKTARSSEDAGHPDMCNTFVGSESEYISQSMCLSSNPTASEGSLAPRKTSIIPKHRETSPVQVRVKTMWEMIKREGTLRIANPSAAGVPESKKPI</sequence>
<accession>A0ABR5BHH1</accession>
<dbReference type="PANTHER" id="PTHR46093:SF3">
    <property type="entry name" value="ACYL-COA-BINDING DOMAIN-CONTAINING PROTEIN 4"/>
    <property type="match status" value="1"/>
</dbReference>
<dbReference type="Gene3D" id="2.120.10.80">
    <property type="entry name" value="Kelch-type beta propeller"/>
    <property type="match status" value="1"/>
</dbReference>
<evidence type="ECO:0008006" key="5">
    <source>
        <dbReference type="Google" id="ProtNLM"/>
    </source>
</evidence>
<dbReference type="PANTHER" id="PTHR46093">
    <property type="entry name" value="ACYL-COA-BINDING DOMAIN-CONTAINING PROTEIN 5"/>
    <property type="match status" value="1"/>
</dbReference>
<dbReference type="Pfam" id="PF24681">
    <property type="entry name" value="Kelch_KLHDC2_KLHL20_DRC7"/>
    <property type="match status" value="1"/>
</dbReference>
<proteinExistence type="predicted"/>
<protein>
    <recommendedName>
        <fullName evidence="5">Galactose oxidase</fullName>
    </recommendedName>
</protein>
<keyword evidence="4" id="KW-1185">Reference proteome</keyword>
<gene>
    <name evidence="3" type="ORF">I314_01016</name>
</gene>
<name>A0ABR5BHH1_CRYGA</name>
<reference evidence="3 4" key="1">
    <citation type="submission" date="2015-01" db="EMBL/GenBank/DDBJ databases">
        <title>The Genome Sequence of Cryptococcus gattii CA1873.</title>
        <authorList>
            <consortium name="The Broad Institute Genomics Platform"/>
            <person name="Cuomo C."/>
            <person name="Litvintseva A."/>
            <person name="Chen Y."/>
            <person name="Heitman J."/>
            <person name="Sun S."/>
            <person name="Springer D."/>
            <person name="Dromer F."/>
            <person name="Young S."/>
            <person name="Zeng Q."/>
            <person name="Gargeya S."/>
            <person name="Abouelleil A."/>
            <person name="Alvarado L."/>
            <person name="Chapman S.B."/>
            <person name="Gainer-Dewar J."/>
            <person name="Goldberg J."/>
            <person name="Griggs A."/>
            <person name="Gujja S."/>
            <person name="Hansen M."/>
            <person name="Howarth C."/>
            <person name="Imamovic A."/>
            <person name="Larimer J."/>
            <person name="Murphy C."/>
            <person name="Naylor J."/>
            <person name="Pearson M."/>
            <person name="Priest M."/>
            <person name="Roberts A."/>
            <person name="Saif S."/>
            <person name="Shea T."/>
            <person name="Sykes S."/>
            <person name="Wortman J."/>
            <person name="Nusbaum C."/>
            <person name="Birren B."/>
        </authorList>
    </citation>
    <scope>NUCLEOTIDE SEQUENCE [LARGE SCALE GENOMIC DNA]</scope>
    <source>
        <strain evidence="3 4">CA1873</strain>
    </source>
</reference>